<proteinExistence type="predicted"/>
<keyword evidence="2" id="KW-1133">Transmembrane helix</keyword>
<protein>
    <submittedName>
        <fullName evidence="3">Uncharacterized protein</fullName>
    </submittedName>
</protein>
<name>A0ABR8EXM6_NOSLI</name>
<sequence length="254" mass="28649">MEPDLKKVDKPGLKDTVEICQGFLNILRDSSIFLIFLLLLLNPVIINTILTKAGFVEGEIVGFKWKNRLEKTDSELIEATRQIDSLKQRLKESNNTISKVSEDVKNKDQRIEEQISKNKEAVQEATSVNLGIQTTLQANTPLLNPRVNTSLDSLVNIVNEYKIQIFYNQSKSDEKIVASAIKDALEEAGVKSTIQVLPQVDKASSDQIRYFAENEREVAYALQNILGEAYPKRSFKLQTVYTPSPGLISIFLKF</sequence>
<keyword evidence="2" id="KW-0812">Transmembrane</keyword>
<keyword evidence="4" id="KW-1185">Reference proteome</keyword>
<accession>A0ABR8EXM6</accession>
<gene>
    <name evidence="3" type="ORF">H6G95_12460</name>
</gene>
<organism evidence="3 4">
    <name type="scientific">Nostoc linckia FACHB-391</name>
    <dbReference type="NCBI Taxonomy" id="2692906"/>
    <lineage>
        <taxon>Bacteria</taxon>
        <taxon>Bacillati</taxon>
        <taxon>Cyanobacteriota</taxon>
        <taxon>Cyanophyceae</taxon>
        <taxon>Nostocales</taxon>
        <taxon>Nostocaceae</taxon>
        <taxon>Nostoc</taxon>
    </lineage>
</organism>
<feature type="coiled-coil region" evidence="1">
    <location>
        <begin position="69"/>
        <end position="124"/>
    </location>
</feature>
<keyword evidence="1" id="KW-0175">Coiled coil</keyword>
<evidence type="ECO:0000256" key="1">
    <source>
        <dbReference type="SAM" id="Coils"/>
    </source>
</evidence>
<comment type="caution">
    <text evidence="3">The sequence shown here is derived from an EMBL/GenBank/DDBJ whole genome shotgun (WGS) entry which is preliminary data.</text>
</comment>
<evidence type="ECO:0000313" key="3">
    <source>
        <dbReference type="EMBL" id="MBD2561416.1"/>
    </source>
</evidence>
<keyword evidence="2" id="KW-0472">Membrane</keyword>
<evidence type="ECO:0000313" key="4">
    <source>
        <dbReference type="Proteomes" id="UP000604661"/>
    </source>
</evidence>
<reference evidence="3 4" key="1">
    <citation type="journal article" date="2020" name="ISME J.">
        <title>Comparative genomics reveals insights into cyanobacterial evolution and habitat adaptation.</title>
        <authorList>
            <person name="Chen M.Y."/>
            <person name="Teng W.K."/>
            <person name="Zhao L."/>
            <person name="Hu C.X."/>
            <person name="Zhou Y.K."/>
            <person name="Han B.P."/>
            <person name="Song L.R."/>
            <person name="Shu W.S."/>
        </authorList>
    </citation>
    <scope>NUCLEOTIDE SEQUENCE [LARGE SCALE GENOMIC DNA]</scope>
    <source>
        <strain evidence="3 4">FACHB-391</strain>
    </source>
</reference>
<dbReference type="EMBL" id="JACJTE010000010">
    <property type="protein sequence ID" value="MBD2561416.1"/>
    <property type="molecule type" value="Genomic_DNA"/>
</dbReference>
<dbReference type="RefSeq" id="WP_190893277.1">
    <property type="nucleotide sequence ID" value="NZ_JACJTE010000010.1"/>
</dbReference>
<evidence type="ECO:0000256" key="2">
    <source>
        <dbReference type="SAM" id="Phobius"/>
    </source>
</evidence>
<dbReference type="Proteomes" id="UP000604661">
    <property type="component" value="Unassembled WGS sequence"/>
</dbReference>
<feature type="transmembrane region" description="Helical" evidence="2">
    <location>
        <begin position="32"/>
        <end position="50"/>
    </location>
</feature>